<dbReference type="AlphaFoldDB" id="A0AAV7U7Z7"/>
<gene>
    <name evidence="1" type="ORF">NDU88_001287</name>
</gene>
<proteinExistence type="predicted"/>
<reference evidence="1" key="1">
    <citation type="journal article" date="2022" name="bioRxiv">
        <title>Sequencing and chromosome-scale assembly of the giantPleurodeles waltlgenome.</title>
        <authorList>
            <person name="Brown T."/>
            <person name="Elewa A."/>
            <person name="Iarovenko S."/>
            <person name="Subramanian E."/>
            <person name="Araus A.J."/>
            <person name="Petzold A."/>
            <person name="Susuki M."/>
            <person name="Suzuki K.-i.T."/>
            <person name="Hayashi T."/>
            <person name="Toyoda A."/>
            <person name="Oliveira C."/>
            <person name="Osipova E."/>
            <person name="Leigh N.D."/>
            <person name="Simon A."/>
            <person name="Yun M.H."/>
        </authorList>
    </citation>
    <scope>NUCLEOTIDE SEQUENCE</scope>
    <source>
        <strain evidence="1">20211129_DDA</strain>
        <tissue evidence="1">Liver</tissue>
    </source>
</reference>
<organism evidence="1 2">
    <name type="scientific">Pleurodeles waltl</name>
    <name type="common">Iberian ribbed newt</name>
    <dbReference type="NCBI Taxonomy" id="8319"/>
    <lineage>
        <taxon>Eukaryota</taxon>
        <taxon>Metazoa</taxon>
        <taxon>Chordata</taxon>
        <taxon>Craniata</taxon>
        <taxon>Vertebrata</taxon>
        <taxon>Euteleostomi</taxon>
        <taxon>Amphibia</taxon>
        <taxon>Batrachia</taxon>
        <taxon>Caudata</taxon>
        <taxon>Salamandroidea</taxon>
        <taxon>Salamandridae</taxon>
        <taxon>Pleurodelinae</taxon>
        <taxon>Pleurodeles</taxon>
    </lineage>
</organism>
<keyword evidence="2" id="KW-1185">Reference proteome</keyword>
<comment type="caution">
    <text evidence="1">The sequence shown here is derived from an EMBL/GenBank/DDBJ whole genome shotgun (WGS) entry which is preliminary data.</text>
</comment>
<accession>A0AAV7U7Z7</accession>
<evidence type="ECO:0000313" key="2">
    <source>
        <dbReference type="Proteomes" id="UP001066276"/>
    </source>
</evidence>
<dbReference type="Proteomes" id="UP001066276">
    <property type="component" value="Chromosome 3_1"/>
</dbReference>
<name>A0AAV7U7Z7_PLEWA</name>
<dbReference type="EMBL" id="JANPWB010000005">
    <property type="protein sequence ID" value="KAJ1184481.1"/>
    <property type="molecule type" value="Genomic_DNA"/>
</dbReference>
<sequence length="97" mass="10626">MTSIRCLNTVLSYDFISIPQVFLIHKTGAISYTSSDLIRGMFPPACRHIDFLVLRPGSWLLRKAGRSVRLGGAEMQAKLARGMKARLAGGFAARSEA</sequence>
<protein>
    <submittedName>
        <fullName evidence="1">Uncharacterized protein</fullName>
    </submittedName>
</protein>
<evidence type="ECO:0000313" key="1">
    <source>
        <dbReference type="EMBL" id="KAJ1184481.1"/>
    </source>
</evidence>